<dbReference type="GeneID" id="103543661"/>
<accession>A0ABM4QGI3</accession>
<proteinExistence type="inferred from homology"/>
<keyword evidence="4" id="KW-1185">Reference proteome</keyword>
<dbReference type="Gene3D" id="1.10.60.20">
    <property type="entry name" value="Ribosomal protein S17e-like"/>
    <property type="match status" value="1"/>
</dbReference>
<reference evidence="5" key="1">
    <citation type="submission" date="2025-08" db="UniProtKB">
        <authorList>
            <consortium name="RefSeq"/>
        </authorList>
    </citation>
    <scope>IDENTIFICATION</scope>
    <source>
        <tissue evidence="5">Blood</tissue>
    </source>
</reference>
<evidence type="ECO:0000313" key="4">
    <source>
        <dbReference type="Proteomes" id="UP001652662"/>
    </source>
</evidence>
<keyword evidence="3" id="KW-0687">Ribonucleoprotein</keyword>
<dbReference type="PANTHER" id="PTHR10732:SF14">
    <property type="entry name" value="SMALL RIBOSOMAL SUBUNIT PROTEIN ES17"/>
    <property type="match status" value="1"/>
</dbReference>
<dbReference type="PANTHER" id="PTHR10732">
    <property type="entry name" value="40S RIBOSOMAL PROTEIN S17"/>
    <property type="match status" value="1"/>
</dbReference>
<dbReference type="HAMAP" id="MF_00511">
    <property type="entry name" value="Ribosomal_eS17"/>
    <property type="match status" value="1"/>
</dbReference>
<protein>
    <submittedName>
        <fullName evidence="5">Small ribosomal subunit protein eS17-like</fullName>
    </submittedName>
</protein>
<dbReference type="Proteomes" id="UP001652662">
    <property type="component" value="Chromosome 9"/>
</dbReference>
<keyword evidence="2" id="KW-0689">Ribosomal protein</keyword>
<gene>
    <name evidence="5" type="primary">LOC103543661</name>
</gene>
<evidence type="ECO:0000256" key="3">
    <source>
        <dbReference type="ARBA" id="ARBA00023274"/>
    </source>
</evidence>
<dbReference type="SUPFAM" id="SSF116820">
    <property type="entry name" value="Rps17e-like"/>
    <property type="match status" value="1"/>
</dbReference>
<comment type="similarity">
    <text evidence="1">Belongs to the eukaryotic ribosomal protein eS17 family.</text>
</comment>
<evidence type="ECO:0000313" key="5">
    <source>
        <dbReference type="RefSeq" id="XP_070488551.1"/>
    </source>
</evidence>
<name>A0ABM4QGI3_EQUPR</name>
<evidence type="ECO:0000256" key="2">
    <source>
        <dbReference type="ARBA" id="ARBA00022980"/>
    </source>
</evidence>
<evidence type="ECO:0000256" key="1">
    <source>
        <dbReference type="ARBA" id="ARBA00010444"/>
    </source>
</evidence>
<dbReference type="InterPro" id="IPR001210">
    <property type="entry name" value="Ribosomal_eS17"/>
</dbReference>
<organism evidence="4 5">
    <name type="scientific">Equus przewalskii</name>
    <name type="common">Przewalski's horse</name>
    <name type="synonym">Equus caballus przewalskii</name>
    <dbReference type="NCBI Taxonomy" id="9798"/>
    <lineage>
        <taxon>Eukaryota</taxon>
        <taxon>Metazoa</taxon>
        <taxon>Chordata</taxon>
        <taxon>Craniata</taxon>
        <taxon>Vertebrata</taxon>
        <taxon>Euteleostomi</taxon>
        <taxon>Mammalia</taxon>
        <taxon>Eutheria</taxon>
        <taxon>Laurasiatheria</taxon>
        <taxon>Perissodactyla</taxon>
        <taxon>Equidae</taxon>
        <taxon>Equus</taxon>
    </lineage>
</organism>
<dbReference type="RefSeq" id="XP_070488551.1">
    <property type="nucleotide sequence ID" value="XM_070632450.1"/>
</dbReference>
<sequence>MGRLRIRTVKKAAWVIIEKYHIHLGNNFHTNKHMCKEIAIIPSKKLCNKVAGHVTCLTKQIQRGPVRSVSIKLQEEERERRDHYVPEISALGQETTEVDPDTKERLKLLDFGSLSKLQFTQTTVGMNFKTPRGAVRIFLLCCNTFDKPWITARTTMKISVLEERGVRRAFFPPHMPRIPPPPLLWLQLAAPRSSSSKGLT</sequence>
<dbReference type="Pfam" id="PF00833">
    <property type="entry name" value="Ribosomal_S17e"/>
    <property type="match status" value="1"/>
</dbReference>
<dbReference type="InterPro" id="IPR036401">
    <property type="entry name" value="Ribosomal_eS17_sf"/>
</dbReference>